<evidence type="ECO:0000256" key="10">
    <source>
        <dbReference type="ARBA" id="ARBA00042775"/>
    </source>
</evidence>
<evidence type="ECO:0000256" key="1">
    <source>
        <dbReference type="ARBA" id="ARBA00004382"/>
    </source>
</evidence>
<dbReference type="Proteomes" id="UP000773469">
    <property type="component" value="Unassembled WGS sequence"/>
</dbReference>
<evidence type="ECO:0000256" key="3">
    <source>
        <dbReference type="ARBA" id="ARBA00022519"/>
    </source>
</evidence>
<dbReference type="SUPFAM" id="SSF109998">
    <property type="entry name" value="Triger factor/SurA peptide-binding domain-like"/>
    <property type="match status" value="1"/>
</dbReference>
<keyword evidence="6 12" id="KW-0472">Membrane</keyword>
<dbReference type="InterPro" id="IPR052029">
    <property type="entry name" value="PpiD_chaperone"/>
</dbReference>
<comment type="similarity">
    <text evidence="8">Belongs to the PpiD chaperone family.</text>
</comment>
<proteinExistence type="inferred from homology"/>
<dbReference type="InterPro" id="IPR046357">
    <property type="entry name" value="PPIase_dom_sf"/>
</dbReference>
<evidence type="ECO:0000313" key="16">
    <source>
        <dbReference type="Proteomes" id="UP000095230"/>
    </source>
</evidence>
<dbReference type="Gene3D" id="1.10.4030.10">
    <property type="entry name" value="Porin chaperone SurA, peptide-binding domain"/>
    <property type="match status" value="1"/>
</dbReference>
<dbReference type="SUPFAM" id="SSF54534">
    <property type="entry name" value="FKBP-like"/>
    <property type="match status" value="1"/>
</dbReference>
<dbReference type="InterPro" id="IPR000297">
    <property type="entry name" value="PPIase_PpiC"/>
</dbReference>
<name>A0A1E5IW48_SHECO</name>
<reference evidence="15 16" key="1">
    <citation type="submission" date="2016-07" db="EMBL/GenBank/DDBJ databases">
        <title>Whole-genome of two Shewanella species isolated from a digestive organ of sea cucumber Apostichopus japonicus Selenka 1867.</title>
        <authorList>
            <person name="Hong H.-H."/>
            <person name="Choi H."/>
            <person name="Cheon S."/>
            <person name="Oh J.-S."/>
            <person name="Lee H.-G."/>
            <person name="Park C."/>
        </authorList>
    </citation>
    <scope>NUCLEOTIDE SEQUENCE [LARGE SCALE GENOMIC DNA]</scope>
    <source>
        <strain evidence="15 16">CSB03KR</strain>
    </source>
</reference>
<dbReference type="Proteomes" id="UP000095230">
    <property type="component" value="Unassembled WGS sequence"/>
</dbReference>
<evidence type="ECO:0000256" key="6">
    <source>
        <dbReference type="ARBA" id="ARBA00023136"/>
    </source>
</evidence>
<keyword evidence="17" id="KW-1185">Reference proteome</keyword>
<comment type="caution">
    <text evidence="15">The sequence shown here is derived from an EMBL/GenBank/DDBJ whole genome shotgun (WGS) entry which is preliminary data.</text>
</comment>
<feature type="domain" description="PpiC" evidence="13">
    <location>
        <begin position="268"/>
        <end position="365"/>
    </location>
</feature>
<comment type="subcellular location">
    <subcellularLocation>
        <location evidence="1">Cell inner membrane</location>
        <topology evidence="1">Single-pass type II membrane protein</topology>
        <orientation evidence="1">Periplasmic side</orientation>
    </subcellularLocation>
</comment>
<dbReference type="PANTHER" id="PTHR47529">
    <property type="entry name" value="PEPTIDYL-PROLYL CIS-TRANS ISOMERASE D"/>
    <property type="match status" value="1"/>
</dbReference>
<evidence type="ECO:0000313" key="17">
    <source>
        <dbReference type="Proteomes" id="UP000773469"/>
    </source>
</evidence>
<evidence type="ECO:0000256" key="9">
    <source>
        <dbReference type="ARBA" id="ARBA00040743"/>
    </source>
</evidence>
<protein>
    <recommendedName>
        <fullName evidence="9">Periplasmic chaperone PpiD</fullName>
    </recommendedName>
    <alternativeName>
        <fullName evidence="10">Periplasmic folding chaperone</fullName>
    </alternativeName>
</protein>
<sequence length="622" mass="68065">MLEKIREGSQGVIAKSILVLVILSFAFTGVSSYLGSSSEPTAATVNGEEISKAALEQAYQSERARLEQQLGEMYDALAGNDTYLASVKQSVLERLIADKLVDQSAANLGLTVSDEQIKNAIMNEPAFQTDGRFDNDRYLALIRQLGYQANSFRDMMRADMTRRQLVVSLVGSEFVLPGEANYLADIQGQTRDIRYHIVDATPLLEQVTVSDEEANTYYQANQIQFVRPETVSLDYVELNSADMASAIVVSDEEAQTYYDENKTQYLQPEKRLAGHILVNFGDDEDVAKAKADAIYAKLAAGEDFAALAKSDSDDTFSGEQGGQLDWFEQGVMDEAFDAALFSLDKGQYSAVVKTNFGYHIVKLLDVQAGSTAPFADVKDKIIAQLMQNKAVDQFYSLQQRLADVSYEVPDTLAEAAQEVGVQVKTSPEFSRDSAPAPLDSPEVIKAAFSNTVLLDGMNSDVIELGPNHVIVVRMNKHTAAGTLAFDDVKASIVQRLKQDKANEIARDNAQTMMTALKAGDTSVALTEQTKLTRFDQAIDTSIVNKAFQMAHPDVDLVVDTAALANGYAVIVLDKVNAAESVDENLVNALKQRLSSQYSENDYRSLIALLKSKGEVVYTPADE</sequence>
<keyword evidence="11" id="KW-0697">Rotamase</keyword>
<dbReference type="EMBL" id="MCBT01000016">
    <property type="protein sequence ID" value="OEG74744.1"/>
    <property type="molecule type" value="Genomic_DNA"/>
</dbReference>
<dbReference type="AlphaFoldDB" id="A0A1E5IW48"/>
<feature type="transmembrane region" description="Helical" evidence="12">
    <location>
        <begin position="12"/>
        <end position="34"/>
    </location>
</feature>
<organism evidence="15 16">
    <name type="scientific">Shewanella colwelliana</name>
    <name type="common">Alteromonas colwelliana</name>
    <dbReference type="NCBI Taxonomy" id="23"/>
    <lineage>
        <taxon>Bacteria</taxon>
        <taxon>Pseudomonadati</taxon>
        <taxon>Pseudomonadota</taxon>
        <taxon>Gammaproteobacteria</taxon>
        <taxon>Alteromonadales</taxon>
        <taxon>Shewanellaceae</taxon>
        <taxon>Shewanella</taxon>
    </lineage>
</organism>
<evidence type="ECO:0000256" key="8">
    <source>
        <dbReference type="ARBA" id="ARBA00038408"/>
    </source>
</evidence>
<reference evidence="14 17" key="2">
    <citation type="submission" date="2021-05" db="EMBL/GenBank/DDBJ databases">
        <title>Molecular characterization for Shewanella algae harboring chromosomal blaOXA-55-like strains isolated from clinical and environment sample.</title>
        <authorList>
            <person name="Ohama Y."/>
            <person name="Aoki K."/>
            <person name="Harada S."/>
            <person name="Moriya K."/>
            <person name="Ishii Y."/>
            <person name="Tateda K."/>
        </authorList>
    </citation>
    <scope>NUCLEOTIDE SEQUENCE [LARGE SCALE GENOMIC DNA]</scope>
    <source>
        <strain evidence="14 17">MBTL60-118</strain>
    </source>
</reference>
<keyword evidence="2" id="KW-1003">Cell membrane</keyword>
<dbReference type="OrthoDB" id="9812372at2"/>
<dbReference type="EMBL" id="BPEU01000003">
    <property type="protein sequence ID" value="GIU36147.1"/>
    <property type="molecule type" value="Genomic_DNA"/>
</dbReference>
<dbReference type="GO" id="GO:0005886">
    <property type="term" value="C:plasma membrane"/>
    <property type="evidence" value="ECO:0007669"/>
    <property type="project" value="UniProtKB-SubCell"/>
</dbReference>
<dbReference type="RefSeq" id="WP_028765513.1">
    <property type="nucleotide sequence ID" value="NZ_BPEU01000003.1"/>
</dbReference>
<accession>A0A1E5IW48</accession>
<evidence type="ECO:0000256" key="7">
    <source>
        <dbReference type="ARBA" id="ARBA00023186"/>
    </source>
</evidence>
<dbReference type="InterPro" id="IPR027304">
    <property type="entry name" value="Trigger_fact/SurA_dom_sf"/>
</dbReference>
<dbReference type="GO" id="GO:0003755">
    <property type="term" value="F:peptidyl-prolyl cis-trans isomerase activity"/>
    <property type="evidence" value="ECO:0007669"/>
    <property type="project" value="UniProtKB-KW"/>
</dbReference>
<dbReference type="Pfam" id="PF13616">
    <property type="entry name" value="Rotamase_3"/>
    <property type="match status" value="1"/>
</dbReference>
<dbReference type="Pfam" id="PF13624">
    <property type="entry name" value="SurA_N_3"/>
    <property type="match status" value="1"/>
</dbReference>
<evidence type="ECO:0000256" key="12">
    <source>
        <dbReference type="SAM" id="Phobius"/>
    </source>
</evidence>
<evidence type="ECO:0000256" key="5">
    <source>
        <dbReference type="ARBA" id="ARBA00022989"/>
    </source>
</evidence>
<evidence type="ECO:0000313" key="14">
    <source>
        <dbReference type="EMBL" id="GIU36147.1"/>
    </source>
</evidence>
<dbReference type="Gene3D" id="3.10.50.40">
    <property type="match status" value="1"/>
</dbReference>
<dbReference type="PROSITE" id="PS50198">
    <property type="entry name" value="PPIC_PPIASE_2"/>
    <property type="match status" value="1"/>
</dbReference>
<keyword evidence="4 12" id="KW-0812">Transmembrane</keyword>
<dbReference type="STRING" id="23.BEL05_07955"/>
<keyword evidence="3" id="KW-0997">Cell inner membrane</keyword>
<evidence type="ECO:0000256" key="2">
    <source>
        <dbReference type="ARBA" id="ARBA00022475"/>
    </source>
</evidence>
<keyword evidence="5 12" id="KW-1133">Transmembrane helix</keyword>
<dbReference type="PANTHER" id="PTHR47529:SF1">
    <property type="entry name" value="PERIPLASMIC CHAPERONE PPID"/>
    <property type="match status" value="1"/>
</dbReference>
<gene>
    <name evidence="14" type="primary">ppiD</name>
    <name evidence="15" type="ORF">BEL05_07955</name>
    <name evidence="14" type="ORF">TUM3794_04850</name>
</gene>
<evidence type="ECO:0000256" key="4">
    <source>
        <dbReference type="ARBA" id="ARBA00022692"/>
    </source>
</evidence>
<keyword evidence="7" id="KW-0143">Chaperone</keyword>
<evidence type="ECO:0000256" key="11">
    <source>
        <dbReference type="PROSITE-ProRule" id="PRU00278"/>
    </source>
</evidence>
<evidence type="ECO:0000313" key="15">
    <source>
        <dbReference type="EMBL" id="OEG74744.1"/>
    </source>
</evidence>
<evidence type="ECO:0000259" key="13">
    <source>
        <dbReference type="PROSITE" id="PS50198"/>
    </source>
</evidence>
<keyword evidence="11 15" id="KW-0413">Isomerase</keyword>